<protein>
    <recommendedName>
        <fullName evidence="4">Proopiomelanocortin</fullName>
    </recommendedName>
</protein>
<name>A0ABV0PBJ5_9TELE</name>
<proteinExistence type="predicted"/>
<keyword evidence="3" id="KW-1185">Reference proteome</keyword>
<dbReference type="Proteomes" id="UP001476798">
    <property type="component" value="Unassembled WGS sequence"/>
</dbReference>
<reference evidence="2 3" key="1">
    <citation type="submission" date="2021-06" db="EMBL/GenBank/DDBJ databases">
        <authorList>
            <person name="Palmer J.M."/>
        </authorList>
    </citation>
    <scope>NUCLEOTIDE SEQUENCE [LARGE SCALE GENOMIC DNA]</scope>
    <source>
        <strain evidence="2 3">GA_2019</strain>
        <tissue evidence="2">Muscle</tissue>
    </source>
</reference>
<evidence type="ECO:0000313" key="2">
    <source>
        <dbReference type="EMBL" id="MEQ2180762.1"/>
    </source>
</evidence>
<organism evidence="2 3">
    <name type="scientific">Goodea atripinnis</name>
    <dbReference type="NCBI Taxonomy" id="208336"/>
    <lineage>
        <taxon>Eukaryota</taxon>
        <taxon>Metazoa</taxon>
        <taxon>Chordata</taxon>
        <taxon>Craniata</taxon>
        <taxon>Vertebrata</taxon>
        <taxon>Euteleostomi</taxon>
        <taxon>Actinopterygii</taxon>
        <taxon>Neopterygii</taxon>
        <taxon>Teleostei</taxon>
        <taxon>Neoteleostei</taxon>
        <taxon>Acanthomorphata</taxon>
        <taxon>Ovalentaria</taxon>
        <taxon>Atherinomorphae</taxon>
        <taxon>Cyprinodontiformes</taxon>
        <taxon>Goodeidae</taxon>
        <taxon>Goodea</taxon>
    </lineage>
</organism>
<sequence length="101" mass="11512">MKRHHLQKGQNHSVFSPERQHVGNNIRHMGIERSEPRARDALFWPGMGKEIANKRRLNGESRASFSSSDFSSPKQTGTAPLLLWQPHQFICRSPAPFSPHS</sequence>
<comment type="caution">
    <text evidence="2">The sequence shown here is derived from an EMBL/GenBank/DDBJ whole genome shotgun (WGS) entry which is preliminary data.</text>
</comment>
<evidence type="ECO:0008006" key="4">
    <source>
        <dbReference type="Google" id="ProtNLM"/>
    </source>
</evidence>
<evidence type="ECO:0000256" key="1">
    <source>
        <dbReference type="SAM" id="MobiDB-lite"/>
    </source>
</evidence>
<gene>
    <name evidence="2" type="ORF">GOODEAATRI_004671</name>
</gene>
<accession>A0ABV0PBJ5</accession>
<dbReference type="EMBL" id="JAHRIO010070166">
    <property type="protein sequence ID" value="MEQ2180762.1"/>
    <property type="molecule type" value="Genomic_DNA"/>
</dbReference>
<evidence type="ECO:0000313" key="3">
    <source>
        <dbReference type="Proteomes" id="UP001476798"/>
    </source>
</evidence>
<feature type="region of interest" description="Disordered" evidence="1">
    <location>
        <begin position="54"/>
        <end position="78"/>
    </location>
</feature>
<feature type="region of interest" description="Disordered" evidence="1">
    <location>
        <begin position="1"/>
        <end position="33"/>
    </location>
</feature>